<dbReference type="InterPro" id="IPR048126">
    <property type="entry name" value="Toxin_VasX"/>
</dbReference>
<feature type="transmembrane region" description="Helical" evidence="1">
    <location>
        <begin position="752"/>
        <end position="772"/>
    </location>
</feature>
<name>A0ABU1CE88_9GAMM</name>
<accession>A0ABU1CE88</accession>
<keyword evidence="1" id="KW-1133">Transmembrane helix</keyword>
<evidence type="ECO:0000313" key="4">
    <source>
        <dbReference type="Proteomes" id="UP001233535"/>
    </source>
</evidence>
<organism evidence="3 4">
    <name type="scientific">Lysobacter arvi</name>
    <dbReference type="NCBI Taxonomy" id="3038776"/>
    <lineage>
        <taxon>Bacteria</taxon>
        <taxon>Pseudomonadati</taxon>
        <taxon>Pseudomonadota</taxon>
        <taxon>Gammaproteobacteria</taxon>
        <taxon>Lysobacterales</taxon>
        <taxon>Lysobacteraceae</taxon>
        <taxon>Lysobacter</taxon>
    </lineage>
</organism>
<comment type="caution">
    <text evidence="3">The sequence shown here is derived from an EMBL/GenBank/DDBJ whole genome shotgun (WGS) entry which is preliminary data.</text>
</comment>
<dbReference type="NCBIfam" id="NF041559">
    <property type="entry name" value="BTH_I2691_fam"/>
    <property type="match status" value="1"/>
</dbReference>
<dbReference type="EMBL" id="JARUHG010000003">
    <property type="protein sequence ID" value="MDR0183460.1"/>
    <property type="molecule type" value="Genomic_DNA"/>
</dbReference>
<evidence type="ECO:0000259" key="2">
    <source>
        <dbReference type="Pfam" id="PF20249"/>
    </source>
</evidence>
<dbReference type="Proteomes" id="UP001233535">
    <property type="component" value="Unassembled WGS sequence"/>
</dbReference>
<keyword evidence="1" id="KW-0812">Transmembrane</keyword>
<dbReference type="Pfam" id="PF20249">
    <property type="entry name" value="VasX_N"/>
    <property type="match status" value="1"/>
</dbReference>
<reference evidence="3 4" key="1">
    <citation type="submission" date="2023-04" db="EMBL/GenBank/DDBJ databases">
        <title>Lysobacter sp. strain UC isolated from soil sample.</title>
        <authorList>
            <person name="Choksket S."/>
            <person name="Harshvardhan F."/>
            <person name="Rana R."/>
            <person name="Patil P.B."/>
            <person name="Korpole S."/>
        </authorList>
    </citation>
    <scope>NUCLEOTIDE SEQUENCE [LARGE SCALE GENOMIC DNA]</scope>
    <source>
        <strain evidence="3 4">UC</strain>
    </source>
</reference>
<feature type="transmembrane region" description="Helical" evidence="1">
    <location>
        <begin position="778"/>
        <end position="803"/>
    </location>
</feature>
<sequence>MSQALAGEAAARPGCSTRIPIIPVRYAVVPRMGAAFSYAPSGHKLETGFPALNDAAYTLRALRPGYVYVYMKGKDGEKLVIHEHDGSGVYRELAYRSLEDYGKRNNYEEGARRTTVWADACAQEVWIGYSTHLWTNQRTELAMSRKKVRRCLMQPLDMKELVSGDASPSKQEHVLPLDALTQWVEDYKPDDRRMDLSWSSHADGEIHTRVGAFHALAADYGRNRPRVPTVVALNDAEGVTLDLGLIAAARCHQAMDINSTHLASVAKPRSIGSQPSVPSCLKLDVENLHVASETFHRKNLVATLIEQTLDSMMAANGHDAGALTRLRQEGYDAQRVKGSAPRPTRTSVLIDERLSPAGARLAARLDLPAYEAFLRQREAAMLQLESIYQQIDRACADHDAWLATAESKHRSNPLSLAAALSGFDRDNRISATALEQSLALLMHGMGLPLPGRHDKDPRFKRLGQWIDDKDSPLYVALAAYNPFKDKADAVGSLLEAAGAEIEKLGGMFPEVYGATDLIAQNTTTVILHRMRGETRWDASSLRSRINAAAREANAQEVLGLLGARYRITDELTRADALSDEVHDFIAAGMAEMERTRSVTVTGSRTVTVVETQTLRIKPTIASLGKVQGAGALNAGLLYFNIINLHSAWLEVSRKYSHEGATNFASALFGTISALGTMAVSARTVHVATVARMSATGMIPGAGFGAGVARFLAGKLFGRVMGWPGILFGLATDWQKSFRLKNAGNSQASRYTFWGGAALAIGSAAILEGALAWSATSAAVVAGIPLAGWVVAAGLLLVAGGLWLMSRGHAQNHQPLELWAARSIFGNRMDDGESRDEVPRDAEDRPPPYIHLDEEIQGWYQARFAPLLLDHDQAEVLGWPGAESAWHENAGYTDSAEFTVLLPGYVMGQSNWSGGLSATREGRPPLLGALRELEVIAFGNAPEARTTPHGLLLRYQRPASSGKEELARMNLGLTYQPNQGLDEAAEIPVLFTLEDGWLD</sequence>
<keyword evidence="1" id="KW-0472">Membrane</keyword>
<evidence type="ECO:0000313" key="3">
    <source>
        <dbReference type="EMBL" id="MDR0183460.1"/>
    </source>
</evidence>
<feature type="domain" description="Toxin VasX N-terminal region" evidence="2">
    <location>
        <begin position="15"/>
        <end position="160"/>
    </location>
</feature>
<protein>
    <submittedName>
        <fullName evidence="3">T6SS effector BTH_I2691 family protein</fullName>
    </submittedName>
</protein>
<dbReference type="InterPro" id="IPR046864">
    <property type="entry name" value="VasX_N"/>
</dbReference>
<keyword evidence="4" id="KW-1185">Reference proteome</keyword>
<proteinExistence type="predicted"/>
<gene>
    <name evidence="3" type="ORF">P8609_10850</name>
</gene>
<evidence type="ECO:0000256" key="1">
    <source>
        <dbReference type="SAM" id="Phobius"/>
    </source>
</evidence>
<feature type="transmembrane region" description="Helical" evidence="1">
    <location>
        <begin position="715"/>
        <end position="731"/>
    </location>
</feature>
<dbReference type="RefSeq" id="WP_309262615.1">
    <property type="nucleotide sequence ID" value="NZ_JARUHG010000003.1"/>
</dbReference>
<dbReference type="CDD" id="cd20706">
    <property type="entry name" value="MIX_II"/>
    <property type="match status" value="1"/>
</dbReference>